<keyword evidence="2" id="KW-0808">Transferase</keyword>
<protein>
    <submittedName>
        <fullName evidence="2">Glycosyltransferase EpsF</fullName>
        <ecNumber evidence="2">2.4.-.-</ecNumber>
    </submittedName>
</protein>
<reference evidence="2" key="1">
    <citation type="submission" date="2019-11" db="EMBL/GenBank/DDBJ databases">
        <authorList>
            <person name="Feng L."/>
        </authorList>
    </citation>
    <scope>NUCLEOTIDE SEQUENCE</scope>
    <source>
        <strain evidence="2">ElimosumLFYP34</strain>
    </source>
</reference>
<dbReference type="InterPro" id="IPR001296">
    <property type="entry name" value="Glyco_trans_1"/>
</dbReference>
<dbReference type="EC" id="2.4.-.-" evidence="2"/>
<proteinExistence type="predicted"/>
<dbReference type="SUPFAM" id="SSF53756">
    <property type="entry name" value="UDP-Glycosyltransferase/glycogen phosphorylase"/>
    <property type="match status" value="1"/>
</dbReference>
<feature type="domain" description="Glycosyl transferase family 1" evidence="1">
    <location>
        <begin position="181"/>
        <end position="295"/>
    </location>
</feature>
<sequence>MIKILHTLPALDGGGAEKIIYDYCIRMPEKIHFDFITHTDYIGILEEKLKKRGCEIFHVPTRRENRKKNQHRIEEIIKNGKYDIIHVSQGYRGVYLLWASKKYGIPIRIAHSHMSCIPESLKDRITRKVATIIVKALSTDLFACGKDAAKWMWGSIDNVFIMTNAIESDKYSFDNNVRISLRKELGIENKLVIGNVARFSYQKNHDFIIDLAKEITKLNKNVAFLLVGRGELLDDIKARVSNSGMDDYILFLGVRSDVQDLLNAMDIFILPSRYEGLPVTLVETQANGLTSIVSNKITREIKFADNMVYLPIDSGTEKWVKSILNMKYEHSSNAIKNTSYDINNSVCALVDKYKELLKGKEVDGKRM</sequence>
<dbReference type="EMBL" id="CACRTR010000023">
    <property type="protein sequence ID" value="VYU75166.1"/>
    <property type="molecule type" value="Genomic_DNA"/>
</dbReference>
<organism evidence="2">
    <name type="scientific">Eubacterium limosum</name>
    <dbReference type="NCBI Taxonomy" id="1736"/>
    <lineage>
        <taxon>Bacteria</taxon>
        <taxon>Bacillati</taxon>
        <taxon>Bacillota</taxon>
        <taxon>Clostridia</taxon>
        <taxon>Eubacteriales</taxon>
        <taxon>Eubacteriaceae</taxon>
        <taxon>Eubacterium</taxon>
    </lineage>
</organism>
<accession>A0A6N3HEL5</accession>
<dbReference type="GO" id="GO:0016757">
    <property type="term" value="F:glycosyltransferase activity"/>
    <property type="evidence" value="ECO:0007669"/>
    <property type="project" value="UniProtKB-KW"/>
</dbReference>
<dbReference type="PANTHER" id="PTHR12526:SF630">
    <property type="entry name" value="GLYCOSYLTRANSFERASE"/>
    <property type="match status" value="1"/>
</dbReference>
<gene>
    <name evidence="2" type="primary">epsF_2</name>
    <name evidence="2" type="ORF">ELLFYP34_01200</name>
</gene>
<dbReference type="PANTHER" id="PTHR12526">
    <property type="entry name" value="GLYCOSYLTRANSFERASE"/>
    <property type="match status" value="1"/>
</dbReference>
<keyword evidence="2" id="KW-0328">Glycosyltransferase</keyword>
<evidence type="ECO:0000313" key="2">
    <source>
        <dbReference type="EMBL" id="VYU75166.1"/>
    </source>
</evidence>
<dbReference type="Pfam" id="PF00534">
    <property type="entry name" value="Glycos_transf_1"/>
    <property type="match status" value="1"/>
</dbReference>
<dbReference type="Gene3D" id="3.40.50.2000">
    <property type="entry name" value="Glycogen Phosphorylase B"/>
    <property type="match status" value="2"/>
</dbReference>
<evidence type="ECO:0000259" key="1">
    <source>
        <dbReference type="Pfam" id="PF00534"/>
    </source>
</evidence>
<name>A0A6N3HEL5_EUBLI</name>
<dbReference type="AlphaFoldDB" id="A0A6N3HEL5"/>